<reference evidence="2" key="1">
    <citation type="submission" date="2013-01" db="EMBL/GenBank/DDBJ databases">
        <title>Draft Genome Sequence of a Mulberry Tree, Morus notabilis C.K. Schneid.</title>
        <authorList>
            <person name="He N."/>
            <person name="Zhao S."/>
        </authorList>
    </citation>
    <scope>NUCLEOTIDE SEQUENCE</scope>
</reference>
<dbReference type="AlphaFoldDB" id="W9RM82"/>
<name>W9RM82_9ROSA</name>
<proteinExistence type="predicted"/>
<dbReference type="Proteomes" id="UP000030645">
    <property type="component" value="Unassembled WGS sequence"/>
</dbReference>
<dbReference type="EMBL" id="KE345280">
    <property type="protein sequence ID" value="EXB97694.1"/>
    <property type="molecule type" value="Genomic_DNA"/>
</dbReference>
<keyword evidence="2" id="KW-1185">Reference proteome</keyword>
<protein>
    <submittedName>
        <fullName evidence="1">Uncharacterized protein</fullName>
    </submittedName>
</protein>
<accession>W9RM82</accession>
<sequence>MPSRSKPLRAGSKTPSTIIMMIRRSLPLVHQPSYGETLSPLATAKVVVTHDPQCKAGHTTIIWAIYDDNYHRK</sequence>
<organism evidence="1 2">
    <name type="scientific">Morus notabilis</name>
    <dbReference type="NCBI Taxonomy" id="981085"/>
    <lineage>
        <taxon>Eukaryota</taxon>
        <taxon>Viridiplantae</taxon>
        <taxon>Streptophyta</taxon>
        <taxon>Embryophyta</taxon>
        <taxon>Tracheophyta</taxon>
        <taxon>Spermatophyta</taxon>
        <taxon>Magnoliopsida</taxon>
        <taxon>eudicotyledons</taxon>
        <taxon>Gunneridae</taxon>
        <taxon>Pentapetalae</taxon>
        <taxon>rosids</taxon>
        <taxon>fabids</taxon>
        <taxon>Rosales</taxon>
        <taxon>Moraceae</taxon>
        <taxon>Moreae</taxon>
        <taxon>Morus</taxon>
    </lineage>
</organism>
<gene>
    <name evidence="1" type="ORF">L484_020244</name>
</gene>
<evidence type="ECO:0000313" key="1">
    <source>
        <dbReference type="EMBL" id="EXB97694.1"/>
    </source>
</evidence>
<evidence type="ECO:0000313" key="2">
    <source>
        <dbReference type="Proteomes" id="UP000030645"/>
    </source>
</evidence>